<dbReference type="Proteomes" id="UP000245981">
    <property type="component" value="Unassembled WGS sequence"/>
</dbReference>
<dbReference type="InterPro" id="IPR016181">
    <property type="entry name" value="Acyl_CoA_acyltransferase"/>
</dbReference>
<name>A0A2V2BLB6_9GAMM</name>
<dbReference type="Pfam" id="PF13302">
    <property type="entry name" value="Acetyltransf_3"/>
    <property type="match status" value="1"/>
</dbReference>
<comment type="similarity">
    <text evidence="3">Belongs to the acetyltransferase family. RimJ subfamily.</text>
</comment>
<comment type="caution">
    <text evidence="5">The sequence shown here is derived from an EMBL/GenBank/DDBJ whole genome shotgun (WGS) entry which is preliminary data.</text>
</comment>
<dbReference type="PANTHER" id="PTHR43792:SF8">
    <property type="entry name" value="[RIBOSOMAL PROTEIN US5]-ALANINE N-ACETYLTRANSFERASE"/>
    <property type="match status" value="1"/>
</dbReference>
<dbReference type="RefSeq" id="WP_109716137.1">
    <property type="nucleotide sequence ID" value="NZ_QGHF01000001.1"/>
</dbReference>
<dbReference type="Gene3D" id="3.40.630.30">
    <property type="match status" value="1"/>
</dbReference>
<dbReference type="SUPFAM" id="SSF55729">
    <property type="entry name" value="Acyl-CoA N-acyltransferases (Nat)"/>
    <property type="match status" value="1"/>
</dbReference>
<sequence length="185" mass="21499">MYLDDIPLHFRQHENFYLIAPDMSRTEEMQQKLNAFSSLHHEFLLWSPGFHSIDSVKKNMAEAADNFLNDREEYKFLIIDRQSDELVGCISLFIRNRAIPYYEIGYWLATDVLGKGIMSEACKQVTNIASAFLQAKRIEIRTAGRNLRSQSVALKCGFKREATLVNERLDGLGRIDDTFIYRYDC</sequence>
<proteinExistence type="inferred from homology"/>
<dbReference type="PANTHER" id="PTHR43792">
    <property type="entry name" value="GNAT FAMILY, PUTATIVE (AFU_ORTHOLOGUE AFUA_3G00765)-RELATED-RELATED"/>
    <property type="match status" value="1"/>
</dbReference>
<keyword evidence="1 5" id="KW-0808">Transferase</keyword>
<protein>
    <submittedName>
        <fullName evidence="5">RimJ/RimL family protein N-acetyltransferase</fullName>
    </submittedName>
</protein>
<dbReference type="OrthoDB" id="9784707at2"/>
<dbReference type="STRING" id="574096.HA38_00985"/>
<evidence type="ECO:0000256" key="2">
    <source>
        <dbReference type="ARBA" id="ARBA00023315"/>
    </source>
</evidence>
<accession>A0A2V2BLB6</accession>
<gene>
    <name evidence="5" type="ORF">C7431_101170</name>
</gene>
<dbReference type="GO" id="GO:0016747">
    <property type="term" value="F:acyltransferase activity, transferring groups other than amino-acyl groups"/>
    <property type="evidence" value="ECO:0007669"/>
    <property type="project" value="InterPro"/>
</dbReference>
<evidence type="ECO:0000256" key="3">
    <source>
        <dbReference type="ARBA" id="ARBA00038502"/>
    </source>
</evidence>
<evidence type="ECO:0000259" key="4">
    <source>
        <dbReference type="PROSITE" id="PS51186"/>
    </source>
</evidence>
<dbReference type="InterPro" id="IPR051531">
    <property type="entry name" value="N-acetyltransferase"/>
</dbReference>
<evidence type="ECO:0000313" key="5">
    <source>
        <dbReference type="EMBL" id="PWL00364.1"/>
    </source>
</evidence>
<dbReference type="AlphaFoldDB" id="A0A2V2BLB6"/>
<keyword evidence="2" id="KW-0012">Acyltransferase</keyword>
<evidence type="ECO:0000256" key="1">
    <source>
        <dbReference type="ARBA" id="ARBA00022679"/>
    </source>
</evidence>
<dbReference type="InterPro" id="IPR000182">
    <property type="entry name" value="GNAT_dom"/>
</dbReference>
<reference evidence="5 6" key="1">
    <citation type="submission" date="2018-05" db="EMBL/GenBank/DDBJ databases">
        <title>Genomic Encyclopedia of Type Strains, Phase IV (KMG-V): Genome sequencing to study the core and pangenomes of soil and plant-associated prokaryotes.</title>
        <authorList>
            <person name="Whitman W."/>
        </authorList>
    </citation>
    <scope>NUCLEOTIDE SEQUENCE [LARGE SCALE GENOMIC DNA]</scope>
    <source>
        <strain evidence="5 6">PNA 200-10</strain>
    </source>
</reference>
<dbReference type="PROSITE" id="PS51186">
    <property type="entry name" value="GNAT"/>
    <property type="match status" value="1"/>
</dbReference>
<evidence type="ECO:0000313" key="6">
    <source>
        <dbReference type="Proteomes" id="UP000245981"/>
    </source>
</evidence>
<dbReference type="EMBL" id="QGHF01000001">
    <property type="protein sequence ID" value="PWL00364.1"/>
    <property type="molecule type" value="Genomic_DNA"/>
</dbReference>
<feature type="domain" description="N-acetyltransferase" evidence="4">
    <location>
        <begin position="24"/>
        <end position="185"/>
    </location>
</feature>
<organism evidence="5 6">
    <name type="scientific">Pantoea allii</name>
    <dbReference type="NCBI Taxonomy" id="574096"/>
    <lineage>
        <taxon>Bacteria</taxon>
        <taxon>Pseudomonadati</taxon>
        <taxon>Pseudomonadota</taxon>
        <taxon>Gammaproteobacteria</taxon>
        <taxon>Enterobacterales</taxon>
        <taxon>Erwiniaceae</taxon>
        <taxon>Pantoea</taxon>
    </lineage>
</organism>